<reference evidence="6" key="1">
    <citation type="submission" date="2017-02" db="UniProtKB">
        <authorList>
            <consortium name="WormBaseParasite"/>
        </authorList>
    </citation>
    <scope>IDENTIFICATION</scope>
</reference>
<organism evidence="6">
    <name type="scientific">Thelazia callipaeda</name>
    <name type="common">Oriental eyeworm</name>
    <name type="synonym">Parasitic nematode</name>
    <dbReference type="NCBI Taxonomy" id="103827"/>
    <lineage>
        <taxon>Eukaryota</taxon>
        <taxon>Metazoa</taxon>
        <taxon>Ecdysozoa</taxon>
        <taxon>Nematoda</taxon>
        <taxon>Chromadorea</taxon>
        <taxon>Rhabditida</taxon>
        <taxon>Spirurina</taxon>
        <taxon>Spiruromorpha</taxon>
        <taxon>Thelazioidea</taxon>
        <taxon>Thelaziidae</taxon>
        <taxon>Thelazia</taxon>
    </lineage>
</organism>
<keyword evidence="5" id="KW-1185">Reference proteome</keyword>
<dbReference type="Gene3D" id="3.30.70.330">
    <property type="match status" value="1"/>
</dbReference>
<feature type="compositionally biased region" description="Basic and acidic residues" evidence="2">
    <location>
        <begin position="129"/>
        <end position="155"/>
    </location>
</feature>
<feature type="compositionally biased region" description="Polar residues" evidence="2">
    <location>
        <begin position="60"/>
        <end position="79"/>
    </location>
</feature>
<accession>A0A0N5CLT9</accession>
<keyword evidence="1" id="KW-0694">RNA-binding</keyword>
<gene>
    <name evidence="4" type="ORF">TCLT_LOCUS1091</name>
</gene>
<dbReference type="InterPro" id="IPR012677">
    <property type="entry name" value="Nucleotide-bd_a/b_plait_sf"/>
</dbReference>
<feature type="compositionally biased region" description="Polar residues" evidence="2">
    <location>
        <begin position="110"/>
        <end position="125"/>
    </location>
</feature>
<dbReference type="PANTHER" id="PTHR48034">
    <property type="entry name" value="TRANSFORMER-2 SEX-DETERMINING PROTEIN-RELATED"/>
    <property type="match status" value="1"/>
</dbReference>
<evidence type="ECO:0000256" key="2">
    <source>
        <dbReference type="SAM" id="MobiDB-lite"/>
    </source>
</evidence>
<evidence type="ECO:0000259" key="3">
    <source>
        <dbReference type="PROSITE" id="PS50102"/>
    </source>
</evidence>
<sequence length="316" mass="35875">MASYQTSACVTLLRPTCPGERGVLSCSVVFVSVGCVNVFCSVCGHVSGIVDAVHLRSGSIQAHSASRSRSITPVASGKSNGHARSPSGSPLRSLSHHSLSHSPVREHSAASRSSAGREVSTSPTRARSKSREERRVRRSRSPEERKRYRSRSRDSRYRRRSRSPSSPVRRRSRSRRRTRSRSPRRISRYSPIRRSRYNDGRDNPEPCSCLGVFGMSLNTTERDLKRIFGEYGEIESVQLVYDRYSGRSRGFGFVYFETTKEAIRAKDHLRDAVIDGMRVRVDFSVTKGAPRYYRGRSPHRSRSRSVDSYRRRRSRS</sequence>
<evidence type="ECO:0000256" key="1">
    <source>
        <dbReference type="PROSITE-ProRule" id="PRU00176"/>
    </source>
</evidence>
<dbReference type="InterPro" id="IPR000504">
    <property type="entry name" value="RRM_dom"/>
</dbReference>
<feature type="region of interest" description="Disordered" evidence="2">
    <location>
        <begin position="60"/>
        <end position="204"/>
    </location>
</feature>
<evidence type="ECO:0000313" key="5">
    <source>
        <dbReference type="Proteomes" id="UP000276776"/>
    </source>
</evidence>
<dbReference type="CDD" id="cd12363">
    <property type="entry name" value="RRM_TRA2"/>
    <property type="match status" value="1"/>
</dbReference>
<reference evidence="4 5" key="2">
    <citation type="submission" date="2018-11" db="EMBL/GenBank/DDBJ databases">
        <authorList>
            <consortium name="Pathogen Informatics"/>
        </authorList>
    </citation>
    <scope>NUCLEOTIDE SEQUENCE [LARGE SCALE GENOMIC DNA]</scope>
</reference>
<proteinExistence type="predicted"/>
<protein>
    <submittedName>
        <fullName evidence="6">RRM domain-containing protein</fullName>
    </submittedName>
</protein>
<dbReference type="SMART" id="SM00360">
    <property type="entry name" value="RRM"/>
    <property type="match status" value="1"/>
</dbReference>
<name>A0A0N5CLT9_THECL</name>
<dbReference type="InterPro" id="IPR050441">
    <property type="entry name" value="RBM"/>
</dbReference>
<dbReference type="WBParaSite" id="TCLT_0000109001-mRNA-1">
    <property type="protein sequence ID" value="TCLT_0000109001-mRNA-1"/>
    <property type="gene ID" value="TCLT_0000109001"/>
</dbReference>
<dbReference type="EMBL" id="UYYF01000117">
    <property type="protein sequence ID" value="VDM96341.1"/>
    <property type="molecule type" value="Genomic_DNA"/>
</dbReference>
<dbReference type="STRING" id="103827.A0A0N5CLT9"/>
<feature type="compositionally biased region" description="Basic residues" evidence="2">
    <location>
        <begin position="293"/>
        <end position="303"/>
    </location>
</feature>
<dbReference type="AlphaFoldDB" id="A0A0N5CLT9"/>
<dbReference type="OrthoDB" id="439808at2759"/>
<dbReference type="OMA" id="DHRGDYR"/>
<dbReference type="PROSITE" id="PS50102">
    <property type="entry name" value="RRM"/>
    <property type="match status" value="1"/>
</dbReference>
<feature type="domain" description="RRM" evidence="3">
    <location>
        <begin position="208"/>
        <end position="286"/>
    </location>
</feature>
<evidence type="ECO:0000313" key="4">
    <source>
        <dbReference type="EMBL" id="VDM96341.1"/>
    </source>
</evidence>
<feature type="compositionally biased region" description="Low complexity" evidence="2">
    <location>
        <begin position="84"/>
        <end position="93"/>
    </location>
</feature>
<dbReference type="SUPFAM" id="SSF54928">
    <property type="entry name" value="RNA-binding domain, RBD"/>
    <property type="match status" value="1"/>
</dbReference>
<dbReference type="Pfam" id="PF00076">
    <property type="entry name" value="RRM_1"/>
    <property type="match status" value="1"/>
</dbReference>
<feature type="compositionally biased region" description="Basic residues" evidence="2">
    <location>
        <begin position="156"/>
        <end position="195"/>
    </location>
</feature>
<dbReference type="GO" id="GO:0003723">
    <property type="term" value="F:RNA binding"/>
    <property type="evidence" value="ECO:0007669"/>
    <property type="project" value="UniProtKB-UniRule"/>
</dbReference>
<dbReference type="InterPro" id="IPR035979">
    <property type="entry name" value="RBD_domain_sf"/>
</dbReference>
<feature type="region of interest" description="Disordered" evidence="2">
    <location>
        <begin position="292"/>
        <end position="316"/>
    </location>
</feature>
<dbReference type="Proteomes" id="UP000276776">
    <property type="component" value="Unassembled WGS sequence"/>
</dbReference>
<evidence type="ECO:0000313" key="6">
    <source>
        <dbReference type="WBParaSite" id="TCLT_0000109001-mRNA-1"/>
    </source>
</evidence>